<dbReference type="EMBL" id="JAKWBI020000147">
    <property type="protein sequence ID" value="KAJ2901560.1"/>
    <property type="molecule type" value="Genomic_DNA"/>
</dbReference>
<evidence type="ECO:0000256" key="1">
    <source>
        <dbReference type="SAM" id="MobiDB-lite"/>
    </source>
</evidence>
<keyword evidence="3" id="KW-1185">Reference proteome</keyword>
<evidence type="ECO:0000313" key="2">
    <source>
        <dbReference type="EMBL" id="KAJ2901560.1"/>
    </source>
</evidence>
<dbReference type="AlphaFoldDB" id="A0AAD5WRR7"/>
<accession>A0AAD5WRR7</accession>
<protein>
    <submittedName>
        <fullName evidence="2">Uncharacterized protein</fullName>
    </submittedName>
</protein>
<proteinExistence type="predicted"/>
<comment type="caution">
    <text evidence="2">The sequence shown here is derived from an EMBL/GenBank/DDBJ whole genome shotgun (WGS) entry which is preliminary data.</text>
</comment>
<evidence type="ECO:0000313" key="3">
    <source>
        <dbReference type="Proteomes" id="UP001201980"/>
    </source>
</evidence>
<sequence length="162" mass="17743">MDATQNLPSDLARLVKEGMQGQGSPSDDRQTVPSHQHLVRPARLALPAEHLAVGATRPGVSDEPTSTMPMGTPPSYCVEKCFFFRIQQPARVVQCERMRSASARARYPGPGNLPEQKEGGRGGITRIKLLTASTSFDAVYTQQGQWDPSVTFIPRKTILPRT</sequence>
<name>A0AAD5WRR7_9PEZI</name>
<organism evidence="2 3">
    <name type="scientific">Zalerion maritima</name>
    <dbReference type="NCBI Taxonomy" id="339359"/>
    <lineage>
        <taxon>Eukaryota</taxon>
        <taxon>Fungi</taxon>
        <taxon>Dikarya</taxon>
        <taxon>Ascomycota</taxon>
        <taxon>Pezizomycotina</taxon>
        <taxon>Sordariomycetes</taxon>
        <taxon>Lulworthiomycetidae</taxon>
        <taxon>Lulworthiales</taxon>
        <taxon>Lulworthiaceae</taxon>
        <taxon>Zalerion</taxon>
    </lineage>
</organism>
<reference evidence="2" key="1">
    <citation type="submission" date="2022-07" db="EMBL/GenBank/DDBJ databases">
        <title>Draft genome sequence of Zalerion maritima ATCC 34329, a (micro)plastics degrading marine fungus.</title>
        <authorList>
            <person name="Paco A."/>
            <person name="Goncalves M.F.M."/>
            <person name="Rocha-Santos T.A.P."/>
            <person name="Alves A."/>
        </authorList>
    </citation>
    <scope>NUCLEOTIDE SEQUENCE</scope>
    <source>
        <strain evidence="2">ATCC 34329</strain>
    </source>
</reference>
<gene>
    <name evidence="2" type="ORF">MKZ38_001693</name>
</gene>
<feature type="region of interest" description="Disordered" evidence="1">
    <location>
        <begin position="16"/>
        <end position="37"/>
    </location>
</feature>
<dbReference type="Proteomes" id="UP001201980">
    <property type="component" value="Unassembled WGS sequence"/>
</dbReference>